<dbReference type="Pfam" id="PF10536">
    <property type="entry name" value="PMD"/>
    <property type="match status" value="1"/>
</dbReference>
<gene>
    <name evidence="3" type="ORF">GIB67_006956</name>
</gene>
<dbReference type="GO" id="GO:0010073">
    <property type="term" value="P:meristem maintenance"/>
    <property type="evidence" value="ECO:0007669"/>
    <property type="project" value="InterPro"/>
</dbReference>
<feature type="region of interest" description="Disordered" evidence="1">
    <location>
        <begin position="1"/>
        <end position="46"/>
    </location>
</feature>
<proteinExistence type="predicted"/>
<dbReference type="InterPro" id="IPR044824">
    <property type="entry name" value="MAIN-like"/>
</dbReference>
<feature type="non-terminal residue" evidence="3">
    <location>
        <position position="1"/>
    </location>
</feature>
<feature type="domain" description="Aminotransferase-like plant mobile" evidence="2">
    <location>
        <begin position="112"/>
        <end position="168"/>
    </location>
</feature>
<comment type="caution">
    <text evidence="3">The sequence shown here is derived from an EMBL/GenBank/DDBJ whole genome shotgun (WGS) entry which is preliminary data.</text>
</comment>
<evidence type="ECO:0000313" key="4">
    <source>
        <dbReference type="Proteomes" id="UP000541444"/>
    </source>
</evidence>
<dbReference type="AlphaFoldDB" id="A0A7J7NZC4"/>
<evidence type="ECO:0000259" key="2">
    <source>
        <dbReference type="Pfam" id="PF10536"/>
    </source>
</evidence>
<name>A0A7J7NZC4_9MAGN</name>
<dbReference type="InterPro" id="IPR019557">
    <property type="entry name" value="AminoTfrase-like_pln_mobile"/>
</dbReference>
<dbReference type="PANTHER" id="PTHR46033:SF1">
    <property type="entry name" value="PROTEIN MAIN-LIKE 2"/>
    <property type="match status" value="1"/>
</dbReference>
<keyword evidence="4" id="KW-1185">Reference proteome</keyword>
<sequence length="266" mass="30252">NNLGFGSAEETLGAQPIEGAPMNEDNVEDPSMADLPQTKVSQKQEKTVAPIDDTYPADRGFLLSFKFYQVRSIYLGQEPSCLHVHHHAPTWYLEKETTIVRDLVMLAGLDRISEISHEHYNMGLISAICENWQPKMNTFYFSWGEMTLSLDDVQHLIGLSADGDIPITEGAASQTDGKQFAAYTTPLEVVWDPYKAERRSNHNFNENTFFNRLTSSPDHVEPIYPNRIVRQFAMIQPIPKNPKCVKVSGLRTWDGEEPKQYKPKYD</sequence>
<protein>
    <recommendedName>
        <fullName evidence="2">Aminotransferase-like plant mobile domain-containing protein</fullName>
    </recommendedName>
</protein>
<accession>A0A7J7NZC4</accession>
<dbReference type="PANTHER" id="PTHR46033">
    <property type="entry name" value="PROTEIN MAIN-LIKE 2"/>
    <property type="match status" value="1"/>
</dbReference>
<evidence type="ECO:0000256" key="1">
    <source>
        <dbReference type="SAM" id="MobiDB-lite"/>
    </source>
</evidence>
<dbReference type="Proteomes" id="UP000541444">
    <property type="component" value="Unassembled WGS sequence"/>
</dbReference>
<evidence type="ECO:0000313" key="3">
    <source>
        <dbReference type="EMBL" id="KAF6172443.1"/>
    </source>
</evidence>
<organism evidence="3 4">
    <name type="scientific">Kingdonia uniflora</name>
    <dbReference type="NCBI Taxonomy" id="39325"/>
    <lineage>
        <taxon>Eukaryota</taxon>
        <taxon>Viridiplantae</taxon>
        <taxon>Streptophyta</taxon>
        <taxon>Embryophyta</taxon>
        <taxon>Tracheophyta</taxon>
        <taxon>Spermatophyta</taxon>
        <taxon>Magnoliopsida</taxon>
        <taxon>Ranunculales</taxon>
        <taxon>Circaeasteraceae</taxon>
        <taxon>Kingdonia</taxon>
    </lineage>
</organism>
<reference evidence="3 4" key="1">
    <citation type="journal article" date="2020" name="IScience">
        <title>Genome Sequencing of the Endangered Kingdonia uniflora (Circaeasteraceae, Ranunculales) Reveals Potential Mechanisms of Evolutionary Specialization.</title>
        <authorList>
            <person name="Sun Y."/>
            <person name="Deng T."/>
            <person name="Zhang A."/>
            <person name="Moore M.J."/>
            <person name="Landis J.B."/>
            <person name="Lin N."/>
            <person name="Zhang H."/>
            <person name="Zhang X."/>
            <person name="Huang J."/>
            <person name="Zhang X."/>
            <person name="Sun H."/>
            <person name="Wang H."/>
        </authorList>
    </citation>
    <scope>NUCLEOTIDE SEQUENCE [LARGE SCALE GENOMIC DNA]</scope>
    <source>
        <strain evidence="3">TB1705</strain>
        <tissue evidence="3">Leaf</tissue>
    </source>
</reference>
<dbReference type="EMBL" id="JACGCM010000427">
    <property type="protein sequence ID" value="KAF6172443.1"/>
    <property type="molecule type" value="Genomic_DNA"/>
</dbReference>